<dbReference type="STRING" id="585506.HMPREF0877_0400"/>
<evidence type="ECO:0000259" key="2">
    <source>
        <dbReference type="Pfam" id="PF13354"/>
    </source>
</evidence>
<evidence type="ECO:0000313" key="4">
    <source>
        <dbReference type="Proteomes" id="UP000004528"/>
    </source>
</evidence>
<accession>C5R8V5</accession>
<dbReference type="InterPro" id="IPR045155">
    <property type="entry name" value="Beta-lactam_cat"/>
</dbReference>
<keyword evidence="1" id="KW-0812">Transmembrane</keyword>
<dbReference type="PANTHER" id="PTHR35333">
    <property type="entry name" value="BETA-LACTAMASE"/>
    <property type="match status" value="1"/>
</dbReference>
<dbReference type="InterPro" id="IPR012338">
    <property type="entry name" value="Beta-lactam/transpept-like"/>
</dbReference>
<name>C5R8V5_WEIPA</name>
<sequence length="296" mass="33225">MNNKNMRGLRSREENPKKKKMKWLSLAIAAIFTVGIIAIVWPHHKEIMRTITPKMKKIDYKKNLTHSWQKSLKGEKVNVDIAVYDQKHKQLITLRDSNQETFPTASVVKVSVLANLLSQHEVANETLTDDQQTLATAMIEDSDNDATTNLLYQMGGYAAPDDLFNALSMNDSKMDVAAWGSSTTTAPDQVILLRNIFYRSNILSSDSQQFAQKLMSQVEPSQRWGITAGVPSDAKMALKNGWLPDDDGWIVNSIGHIKNKQADYVIAVLTNGSDTEEDGINLIEKLSKQTYRELAK</sequence>
<proteinExistence type="predicted"/>
<keyword evidence="1" id="KW-0472">Membrane</keyword>
<dbReference type="InterPro" id="IPR000871">
    <property type="entry name" value="Beta-lactam_class-A"/>
</dbReference>
<dbReference type="Gene3D" id="3.40.710.10">
    <property type="entry name" value="DD-peptidase/beta-lactamase superfamily"/>
    <property type="match status" value="1"/>
</dbReference>
<keyword evidence="1" id="KW-1133">Transmembrane helix</keyword>
<dbReference type="AlphaFoldDB" id="C5R8V5"/>
<dbReference type="SUPFAM" id="SSF56601">
    <property type="entry name" value="beta-lactamase/transpeptidase-like"/>
    <property type="match status" value="1"/>
</dbReference>
<dbReference type="Pfam" id="PF13354">
    <property type="entry name" value="Beta-lactamase2"/>
    <property type="match status" value="1"/>
</dbReference>
<feature type="transmembrane region" description="Helical" evidence="1">
    <location>
        <begin position="21"/>
        <end position="41"/>
    </location>
</feature>
<dbReference type="PANTHER" id="PTHR35333:SF3">
    <property type="entry name" value="BETA-LACTAMASE-TYPE TRANSPEPTIDASE FOLD CONTAINING PROTEIN"/>
    <property type="match status" value="1"/>
</dbReference>
<dbReference type="EMBL" id="ACKU01000006">
    <property type="protein sequence ID" value="EER75377.1"/>
    <property type="molecule type" value="Genomic_DNA"/>
</dbReference>
<dbReference type="OrthoDB" id="3524371at2"/>
<evidence type="ECO:0000313" key="3">
    <source>
        <dbReference type="EMBL" id="EER75377.1"/>
    </source>
</evidence>
<evidence type="ECO:0000256" key="1">
    <source>
        <dbReference type="SAM" id="Phobius"/>
    </source>
</evidence>
<dbReference type="HOGENOM" id="CLU_050510_2_0_9"/>
<keyword evidence="4" id="KW-1185">Reference proteome</keyword>
<dbReference type="Proteomes" id="UP000004528">
    <property type="component" value="Unassembled WGS sequence"/>
</dbReference>
<protein>
    <recommendedName>
        <fullName evidence="2">Beta-lactamase class A catalytic domain-containing protein</fullName>
    </recommendedName>
</protein>
<reference evidence="3 4" key="1">
    <citation type="submission" date="2009-04" db="EMBL/GenBank/DDBJ databases">
        <authorList>
            <person name="Qin X."/>
            <person name="Bachman B."/>
            <person name="Battles P."/>
            <person name="Bell A."/>
            <person name="Bess C."/>
            <person name="Bickham C."/>
            <person name="Chaboub L."/>
            <person name="Chen D."/>
            <person name="Coyle M."/>
            <person name="Deiros D.R."/>
            <person name="Dinh H."/>
            <person name="Forbes L."/>
            <person name="Fowler G."/>
            <person name="Francisco L."/>
            <person name="Fu Q."/>
            <person name="Gubbala S."/>
            <person name="Hale W."/>
            <person name="Han Y."/>
            <person name="Hemphill L."/>
            <person name="Highlander S.K."/>
            <person name="Hirani K."/>
            <person name="Hogues M."/>
            <person name="Jackson L."/>
            <person name="Jakkamsetti A."/>
            <person name="Javaid M."/>
            <person name="Jiang H."/>
            <person name="Korchina V."/>
            <person name="Kovar C."/>
            <person name="Lara F."/>
            <person name="Lee S."/>
            <person name="Mata R."/>
            <person name="Mathew T."/>
            <person name="Moen C."/>
            <person name="Morales K."/>
            <person name="Munidasa M."/>
            <person name="Nazareth L."/>
            <person name="Ngo R."/>
            <person name="Nguyen L."/>
            <person name="Okwuonu G."/>
            <person name="Ongeri F."/>
            <person name="Patil S."/>
            <person name="Petrosino J."/>
            <person name="Pham C."/>
            <person name="Pham P."/>
            <person name="Pu L.-L."/>
            <person name="Puazo M."/>
            <person name="Raj R."/>
            <person name="Reid J."/>
            <person name="Rouhana J."/>
            <person name="Saada N."/>
            <person name="Shang Y."/>
            <person name="Simmons D."/>
            <person name="Thornton R."/>
            <person name="Warren J."/>
            <person name="Weissenberger G."/>
            <person name="Zhang J."/>
            <person name="Zhang L."/>
            <person name="Zhou C."/>
            <person name="Zhu D."/>
            <person name="Muzny D."/>
            <person name="Worley K."/>
            <person name="Gibbs R."/>
        </authorList>
    </citation>
    <scope>NUCLEOTIDE SEQUENCE [LARGE SCALE GENOMIC DNA]</scope>
    <source>
        <strain evidence="3 4">ATCC 33313</strain>
    </source>
</reference>
<dbReference type="GO" id="GO:0030655">
    <property type="term" value="P:beta-lactam antibiotic catabolic process"/>
    <property type="evidence" value="ECO:0007669"/>
    <property type="project" value="InterPro"/>
</dbReference>
<dbReference type="eggNOG" id="COG2367">
    <property type="taxonomic scope" value="Bacteria"/>
</dbReference>
<dbReference type="GO" id="GO:0008800">
    <property type="term" value="F:beta-lactamase activity"/>
    <property type="evidence" value="ECO:0007669"/>
    <property type="project" value="InterPro"/>
</dbReference>
<feature type="domain" description="Beta-lactamase class A catalytic" evidence="2">
    <location>
        <begin position="132"/>
        <end position="270"/>
    </location>
</feature>
<comment type="caution">
    <text evidence="3">The sequence shown here is derived from an EMBL/GenBank/DDBJ whole genome shotgun (WGS) entry which is preliminary data.</text>
</comment>
<dbReference type="GO" id="GO:0046677">
    <property type="term" value="P:response to antibiotic"/>
    <property type="evidence" value="ECO:0007669"/>
    <property type="project" value="InterPro"/>
</dbReference>
<gene>
    <name evidence="3" type="ORF">HMPREF0877_0400</name>
</gene>
<organism evidence="3 4">
    <name type="scientific">Weissella paramesenteroides ATCC 33313</name>
    <dbReference type="NCBI Taxonomy" id="585506"/>
    <lineage>
        <taxon>Bacteria</taxon>
        <taxon>Bacillati</taxon>
        <taxon>Bacillota</taxon>
        <taxon>Bacilli</taxon>
        <taxon>Lactobacillales</taxon>
        <taxon>Lactobacillaceae</taxon>
        <taxon>Weissella</taxon>
    </lineage>
</organism>